<dbReference type="AlphaFoldDB" id="A0A451ANC6"/>
<dbReference type="EMBL" id="CAADFY010000159">
    <property type="protein sequence ID" value="VFK58969.1"/>
    <property type="molecule type" value="Genomic_DNA"/>
</dbReference>
<organism evidence="2">
    <name type="scientific">Candidatus Kentrum sp. TUN</name>
    <dbReference type="NCBI Taxonomy" id="2126343"/>
    <lineage>
        <taxon>Bacteria</taxon>
        <taxon>Pseudomonadati</taxon>
        <taxon>Pseudomonadota</taxon>
        <taxon>Gammaproteobacteria</taxon>
        <taxon>Candidatus Kentrum</taxon>
    </lineage>
</organism>
<sequence length="73" mass="8438">MSALRAETKRGWPCSTHEFPQNFCFSDTFKKGREIRLHEMTGGRIGRSGTQSIILPSISFLFDRDRDTPFKRS</sequence>
<evidence type="ECO:0000313" key="2">
    <source>
        <dbReference type="EMBL" id="VFK67556.1"/>
    </source>
</evidence>
<name>A0A451ANC6_9GAMM</name>
<dbReference type="EMBL" id="CAADFV010000154">
    <property type="protein sequence ID" value="VFK67556.1"/>
    <property type="molecule type" value="Genomic_DNA"/>
</dbReference>
<protein>
    <submittedName>
        <fullName evidence="2">Uncharacterized protein</fullName>
    </submittedName>
</protein>
<proteinExistence type="predicted"/>
<evidence type="ECO:0000313" key="1">
    <source>
        <dbReference type="EMBL" id="VFK58969.1"/>
    </source>
</evidence>
<gene>
    <name evidence="2" type="ORF">BECKTUN1418E_GA0071001_11546</name>
    <name evidence="1" type="ORF">BECKTUN1418F_GA0071002_11596</name>
</gene>
<reference evidence="2" key="1">
    <citation type="submission" date="2019-02" db="EMBL/GenBank/DDBJ databases">
        <authorList>
            <person name="Gruber-Vodicka R. H."/>
            <person name="Seah K. B. B."/>
        </authorList>
    </citation>
    <scope>NUCLEOTIDE SEQUENCE</scope>
    <source>
        <strain evidence="2">BECK_BY2</strain>
        <strain evidence="1">BECK_BY3</strain>
    </source>
</reference>
<accession>A0A451ANC6</accession>